<accession>A0ABS2UDY1</accession>
<dbReference type="RefSeq" id="WP_205280570.1">
    <property type="nucleotide sequence ID" value="NZ_JAFFPU010000061.1"/>
</dbReference>
<proteinExistence type="predicted"/>
<dbReference type="InterPro" id="IPR023393">
    <property type="entry name" value="START-like_dom_sf"/>
</dbReference>
<keyword evidence="2" id="KW-1185">Reference proteome</keyword>
<comment type="caution">
    <text evidence="1">The sequence shown here is derived from an EMBL/GenBank/DDBJ whole genome shotgun (WGS) entry which is preliminary data.</text>
</comment>
<dbReference type="EMBL" id="JAFFPU010000061">
    <property type="protein sequence ID" value="MBM9578572.1"/>
    <property type="molecule type" value="Genomic_DNA"/>
</dbReference>
<gene>
    <name evidence="1" type="ORF">JWG45_15600</name>
</gene>
<dbReference type="Gene3D" id="3.30.530.20">
    <property type="match status" value="1"/>
</dbReference>
<name>A0ABS2UDY1_9LEPT</name>
<organism evidence="1 2">
    <name type="scientific">Leptospira ainlahdjerensis</name>
    <dbReference type="NCBI Taxonomy" id="2810033"/>
    <lineage>
        <taxon>Bacteria</taxon>
        <taxon>Pseudomonadati</taxon>
        <taxon>Spirochaetota</taxon>
        <taxon>Spirochaetia</taxon>
        <taxon>Leptospirales</taxon>
        <taxon>Leptospiraceae</taxon>
        <taxon>Leptospira</taxon>
    </lineage>
</organism>
<dbReference type="Proteomes" id="UP000724686">
    <property type="component" value="Unassembled WGS sequence"/>
</dbReference>
<evidence type="ECO:0000313" key="1">
    <source>
        <dbReference type="EMBL" id="MBM9578572.1"/>
    </source>
</evidence>
<protein>
    <submittedName>
        <fullName evidence="1">SRPBCC family protein</fullName>
    </submittedName>
</protein>
<dbReference type="SUPFAM" id="SSF55961">
    <property type="entry name" value="Bet v1-like"/>
    <property type="match status" value="1"/>
</dbReference>
<reference evidence="1 2" key="1">
    <citation type="submission" date="2021-02" db="EMBL/GenBank/DDBJ databases">
        <title>Leptospira ainlahdjerensis sp. nov., Leptospira ainazelensis sp. nov., Leptospira abararensis sp. nov. and Leptospira chreensis sp. nov., four new species isolated from water sources in Algeria.</title>
        <authorList>
            <person name="Amara Korba A."/>
            <person name="Kainiu M."/>
            <person name="Vincent A.T."/>
            <person name="Mariet J.-F."/>
            <person name="Veyrier F.J."/>
            <person name="Goarant C."/>
            <person name="Picardeau M."/>
        </authorList>
    </citation>
    <scope>NUCLEOTIDE SEQUENCE [LARGE SCALE GENOMIC DNA]</scope>
    <source>
        <strain evidence="1 2">201903070</strain>
    </source>
</reference>
<sequence length="139" mass="15645">MIRILKTKHIGISILASSEKVYKYLSDPRNFPQWASGLCKSITPGAGEEWIIDAPQGALKAIFTKENEFGIVDHTVIFPTGERIHNPMRILPNADGCEVLFSLFKTEGMSSKKFEEDANWVRKDLNELKNLMEKTFGAS</sequence>
<evidence type="ECO:0000313" key="2">
    <source>
        <dbReference type="Proteomes" id="UP000724686"/>
    </source>
</evidence>